<feature type="coiled-coil region" evidence="1">
    <location>
        <begin position="39"/>
        <end position="80"/>
    </location>
</feature>
<dbReference type="Pfam" id="PF02591">
    <property type="entry name" value="Zn_ribbon_9"/>
    <property type="match status" value="1"/>
</dbReference>
<protein>
    <recommendedName>
        <fullName evidence="2">C4-type zinc ribbon domain-containing protein</fullName>
    </recommendedName>
</protein>
<sequence length="244" mass="28335">MTEELQTLWTLRGLDERLVRLTQELARHPGQRRAIEMGREAERARLEALKRQIAELQLKHRQLEKEIESLTAEERKYQGQLPLVKKNEEYTALLHEIAGARGRRSERETELLLLMEEEQGLQRERPEIERTLDAREREAKERLSTLESEERAERQQVEAIEAERRVHMERLPASTRARYERIRGSREGRAVVPILKKSACGGCFRGQPPQVLQAARRADRLLTCDGCGRLLVWPPEDEVPLPGS</sequence>
<dbReference type="InterPro" id="IPR003743">
    <property type="entry name" value="Zf-RING_7"/>
</dbReference>
<reference evidence="3 4" key="1">
    <citation type="journal article" date="2019" name="Nat. Microbiol.">
        <title>Mediterranean grassland soil C-N compound turnover is dependent on rainfall and depth, and is mediated by genomically divergent microorganisms.</title>
        <authorList>
            <person name="Diamond S."/>
            <person name="Andeer P.F."/>
            <person name="Li Z."/>
            <person name="Crits-Christoph A."/>
            <person name="Burstein D."/>
            <person name="Anantharaman K."/>
            <person name="Lane K.R."/>
            <person name="Thomas B.C."/>
            <person name="Pan C."/>
            <person name="Northen T.R."/>
            <person name="Banfield J.F."/>
        </authorList>
    </citation>
    <scope>NUCLEOTIDE SEQUENCE [LARGE SCALE GENOMIC DNA]</scope>
    <source>
        <strain evidence="3">WS_8</strain>
    </source>
</reference>
<comment type="caution">
    <text evidence="3">The sequence shown here is derived from an EMBL/GenBank/DDBJ whole genome shotgun (WGS) entry which is preliminary data.</text>
</comment>
<dbReference type="InterPro" id="IPR052376">
    <property type="entry name" value="Oxidative_Scav/Glycosyltrans"/>
</dbReference>
<feature type="coiled-coil region" evidence="1">
    <location>
        <begin position="129"/>
        <end position="163"/>
    </location>
</feature>
<accession>A0A538TPF0</accession>
<dbReference type="AlphaFoldDB" id="A0A538TPF0"/>
<evidence type="ECO:0000313" key="4">
    <source>
        <dbReference type="Proteomes" id="UP000316609"/>
    </source>
</evidence>
<dbReference type="PANTHER" id="PTHR39082:SF1">
    <property type="entry name" value="SCAVENGER RECEPTOR CLASS A MEMBER 3"/>
    <property type="match status" value="1"/>
</dbReference>
<evidence type="ECO:0000313" key="3">
    <source>
        <dbReference type="EMBL" id="TMQ65516.1"/>
    </source>
</evidence>
<proteinExistence type="predicted"/>
<dbReference type="Gene3D" id="1.10.287.1490">
    <property type="match status" value="1"/>
</dbReference>
<dbReference type="PANTHER" id="PTHR39082">
    <property type="entry name" value="PHOSPHOLIPASE C-BETA-2-RELATED"/>
    <property type="match status" value="1"/>
</dbReference>
<name>A0A538TPF0_UNCEI</name>
<feature type="domain" description="C4-type zinc ribbon" evidence="2">
    <location>
        <begin position="199"/>
        <end position="231"/>
    </location>
</feature>
<dbReference type="EMBL" id="VBOY01000069">
    <property type="protein sequence ID" value="TMQ65516.1"/>
    <property type="molecule type" value="Genomic_DNA"/>
</dbReference>
<evidence type="ECO:0000259" key="2">
    <source>
        <dbReference type="Pfam" id="PF02591"/>
    </source>
</evidence>
<organism evidence="3 4">
    <name type="scientific">Eiseniibacteriota bacterium</name>
    <dbReference type="NCBI Taxonomy" id="2212470"/>
    <lineage>
        <taxon>Bacteria</taxon>
        <taxon>Candidatus Eiseniibacteriota</taxon>
    </lineage>
</organism>
<gene>
    <name evidence="3" type="ORF">E6K78_07375</name>
</gene>
<dbReference type="Proteomes" id="UP000316609">
    <property type="component" value="Unassembled WGS sequence"/>
</dbReference>
<keyword evidence="1" id="KW-0175">Coiled coil</keyword>
<evidence type="ECO:0000256" key="1">
    <source>
        <dbReference type="SAM" id="Coils"/>
    </source>
</evidence>